<organism evidence="1 2">
    <name type="scientific">Phocaeicola plebeius</name>
    <dbReference type="NCBI Taxonomy" id="310297"/>
    <lineage>
        <taxon>Bacteria</taxon>
        <taxon>Pseudomonadati</taxon>
        <taxon>Bacteroidota</taxon>
        <taxon>Bacteroidia</taxon>
        <taxon>Bacteroidales</taxon>
        <taxon>Bacteroidaceae</taxon>
        <taxon>Phocaeicola</taxon>
    </lineage>
</organism>
<reference evidence="1 2" key="1">
    <citation type="submission" date="2018-08" db="EMBL/GenBank/DDBJ databases">
        <title>A genome reference for cultivated species of the human gut microbiota.</title>
        <authorList>
            <person name="Zou Y."/>
            <person name="Xue W."/>
            <person name="Luo G."/>
        </authorList>
    </citation>
    <scope>NUCLEOTIDE SEQUENCE [LARGE SCALE GENOMIC DNA]</scope>
    <source>
        <strain evidence="1 2">AM23-23</strain>
    </source>
</reference>
<sequence length="343" mass="39707">MSKESVLSIADKEAIKIEKLIFHIILTNDINPVFLEEVKITNEQQKFFRDRLADASQGRQFIFTEDNPPIKVLAEEIVNASDENFLRISKDITSRFRTTHTSNMNDGVFIISIASIRTRKLLFLIKLDHKKVYEYKLKDNKALLEEVKNTFSEDKTAIQKVALIDINPNVVWDVLVFDRSCPSGITKFFGSFLSVIPRETEADLTRKAQSCARRWASMNKFQGVNEPSSYKNKARSYLTFVDTFNSEQYIEAVIQDSDNEKQRYLRESLRKFMIEDGLYGQTFIPKKDILTKKECKNIRQTAEGVKIEWEGSLEENNISISDTKDRQGLYKIIIKTSDIKDIQ</sequence>
<evidence type="ECO:0000313" key="2">
    <source>
        <dbReference type="Proteomes" id="UP000283485"/>
    </source>
</evidence>
<dbReference type="AlphaFoldDB" id="A0A414QRA0"/>
<dbReference type="RefSeq" id="WP_118212268.1">
    <property type="nucleotide sequence ID" value="NZ_CATZFG010000020.1"/>
</dbReference>
<dbReference type="EMBL" id="QRHQ01000066">
    <property type="protein sequence ID" value="RHF83321.1"/>
    <property type="molecule type" value="Genomic_DNA"/>
</dbReference>
<name>A0A414QRA0_9BACT</name>
<dbReference type="Proteomes" id="UP000283485">
    <property type="component" value="Unassembled WGS sequence"/>
</dbReference>
<proteinExistence type="predicted"/>
<comment type="caution">
    <text evidence="1">The sequence shown here is derived from an EMBL/GenBank/DDBJ whole genome shotgun (WGS) entry which is preliminary data.</text>
</comment>
<accession>A0A414QRA0</accession>
<evidence type="ECO:0008006" key="3">
    <source>
        <dbReference type="Google" id="ProtNLM"/>
    </source>
</evidence>
<protein>
    <recommendedName>
        <fullName evidence="3">Nucleoid-associated protein</fullName>
    </recommendedName>
</protein>
<evidence type="ECO:0000313" key="1">
    <source>
        <dbReference type="EMBL" id="RHF83321.1"/>
    </source>
</evidence>
<gene>
    <name evidence="1" type="ORF">DW653_16500</name>
</gene>